<evidence type="ECO:0000313" key="2">
    <source>
        <dbReference type="Proteomes" id="UP000499080"/>
    </source>
</evidence>
<proteinExistence type="predicted"/>
<comment type="caution">
    <text evidence="1">The sequence shown here is derived from an EMBL/GenBank/DDBJ whole genome shotgun (WGS) entry which is preliminary data.</text>
</comment>
<gene>
    <name evidence="1" type="ORF">AVEN_246298_1</name>
</gene>
<dbReference type="EMBL" id="BGPR01002187">
    <property type="protein sequence ID" value="GBM69270.1"/>
    <property type="molecule type" value="Genomic_DNA"/>
</dbReference>
<name>A0A4Y2HV53_ARAVE</name>
<evidence type="ECO:0000313" key="1">
    <source>
        <dbReference type="EMBL" id="GBM69270.1"/>
    </source>
</evidence>
<organism evidence="1 2">
    <name type="scientific">Araneus ventricosus</name>
    <name type="common">Orbweaver spider</name>
    <name type="synonym">Epeira ventricosa</name>
    <dbReference type="NCBI Taxonomy" id="182803"/>
    <lineage>
        <taxon>Eukaryota</taxon>
        <taxon>Metazoa</taxon>
        <taxon>Ecdysozoa</taxon>
        <taxon>Arthropoda</taxon>
        <taxon>Chelicerata</taxon>
        <taxon>Arachnida</taxon>
        <taxon>Araneae</taxon>
        <taxon>Araneomorphae</taxon>
        <taxon>Entelegynae</taxon>
        <taxon>Araneoidea</taxon>
        <taxon>Araneidae</taxon>
        <taxon>Araneus</taxon>
    </lineage>
</organism>
<keyword evidence="2" id="KW-1185">Reference proteome</keyword>
<dbReference type="Proteomes" id="UP000499080">
    <property type="component" value="Unassembled WGS sequence"/>
</dbReference>
<dbReference type="AlphaFoldDB" id="A0A4Y2HV53"/>
<sequence length="88" mass="10144">MLNLKDSFTEVLLEAKPMNPDFGDKVGDKTKLLENTRKLAVSLRGAEISRTFQRLPCDVTSCWKRHLKQALKPRVSQLEFGQQWRLVS</sequence>
<reference evidence="1 2" key="1">
    <citation type="journal article" date="2019" name="Sci. Rep.">
        <title>Orb-weaving spider Araneus ventricosus genome elucidates the spidroin gene catalogue.</title>
        <authorList>
            <person name="Kono N."/>
            <person name="Nakamura H."/>
            <person name="Ohtoshi R."/>
            <person name="Moran D.A.P."/>
            <person name="Shinohara A."/>
            <person name="Yoshida Y."/>
            <person name="Fujiwara M."/>
            <person name="Mori M."/>
            <person name="Tomita M."/>
            <person name="Arakawa K."/>
        </authorList>
    </citation>
    <scope>NUCLEOTIDE SEQUENCE [LARGE SCALE GENOMIC DNA]</scope>
</reference>
<accession>A0A4Y2HV53</accession>
<protein>
    <submittedName>
        <fullName evidence="1">Uncharacterized protein</fullName>
    </submittedName>
</protein>